<keyword evidence="10" id="KW-0998">Cell outer membrane</keyword>
<keyword evidence="5" id="KW-0812">Transmembrane</keyword>
<keyword evidence="4" id="KW-1134">Transmembrane beta strand</keyword>
<dbReference type="KEGG" id="bcen:DM39_6512"/>
<comment type="subunit">
    <text evidence="2">Homotrimer.</text>
</comment>
<dbReference type="PANTHER" id="PTHR34501:SF9">
    <property type="entry name" value="MAJOR OUTER MEMBRANE PROTEIN P.IA"/>
    <property type="match status" value="1"/>
</dbReference>
<evidence type="ECO:0000256" key="5">
    <source>
        <dbReference type="ARBA" id="ARBA00022692"/>
    </source>
</evidence>
<sequence>MIKQISLVLALGSLAAIARAQSSVTLSGVLDGGVRYTDSKAGATWSTNNRGWYSSNRVIFTGSEDLGAGWAAFFRLETGFFLASGELDNTTNTLFNRASYIGVRGPYGTLIAGRQFTIAHDVAYDYDPFNLLYPTLIPVSGASAGFRVSNDVKYIANVGGLDFRAENSFGGMAGNFNAGAMRGVGAQYKWNWLKVGGAYEYRDIQQGTTAIYRPNNYYTFGAELTFGKLRLAGGYMNENQTQAAPISDVRTLNYWGGATYDLSPSVRLGAAYYITDLPNQSGKRSLGIGSVTYALSKRTLLYAEVDYTKYGGSYITNASLNAQKIPHQIGAAVGINHSF</sequence>
<protein>
    <submittedName>
        <fullName evidence="13">Gram-negative porin family protein</fullName>
    </submittedName>
</protein>
<evidence type="ECO:0000256" key="4">
    <source>
        <dbReference type="ARBA" id="ARBA00022452"/>
    </source>
</evidence>
<keyword evidence="8" id="KW-0626">Porin</keyword>
<dbReference type="GO" id="GO:0006811">
    <property type="term" value="P:monoatomic ion transport"/>
    <property type="evidence" value="ECO:0007669"/>
    <property type="project" value="UniProtKB-KW"/>
</dbReference>
<keyword evidence="7" id="KW-0406">Ion transport</keyword>
<evidence type="ECO:0000256" key="2">
    <source>
        <dbReference type="ARBA" id="ARBA00011233"/>
    </source>
</evidence>
<evidence type="ECO:0000256" key="3">
    <source>
        <dbReference type="ARBA" id="ARBA00022448"/>
    </source>
</evidence>
<feature type="chain" id="PRO_5043041883" evidence="11">
    <location>
        <begin position="21"/>
        <end position="339"/>
    </location>
</feature>
<gene>
    <name evidence="13" type="ORF">DM39_6512</name>
</gene>
<organism evidence="13 14">
    <name type="scientific">Burkholderia cenocepacia</name>
    <dbReference type="NCBI Taxonomy" id="95486"/>
    <lineage>
        <taxon>Bacteria</taxon>
        <taxon>Pseudomonadati</taxon>
        <taxon>Pseudomonadota</taxon>
        <taxon>Betaproteobacteria</taxon>
        <taxon>Burkholderiales</taxon>
        <taxon>Burkholderiaceae</taxon>
        <taxon>Burkholderia</taxon>
        <taxon>Burkholderia cepacia complex</taxon>
    </lineage>
</organism>
<dbReference type="CDD" id="cd00342">
    <property type="entry name" value="gram_neg_porins"/>
    <property type="match status" value="1"/>
</dbReference>
<dbReference type="GO" id="GO:0015288">
    <property type="term" value="F:porin activity"/>
    <property type="evidence" value="ECO:0007669"/>
    <property type="project" value="UniProtKB-KW"/>
</dbReference>
<evidence type="ECO:0000259" key="12">
    <source>
        <dbReference type="Pfam" id="PF13609"/>
    </source>
</evidence>
<evidence type="ECO:0000256" key="10">
    <source>
        <dbReference type="ARBA" id="ARBA00023237"/>
    </source>
</evidence>
<keyword evidence="9" id="KW-0472">Membrane</keyword>
<name>A0AAN0RNG0_9BURK</name>
<evidence type="ECO:0000256" key="6">
    <source>
        <dbReference type="ARBA" id="ARBA00022729"/>
    </source>
</evidence>
<dbReference type="SUPFAM" id="SSF56935">
    <property type="entry name" value="Porins"/>
    <property type="match status" value="1"/>
</dbReference>
<dbReference type="GO" id="GO:0009279">
    <property type="term" value="C:cell outer membrane"/>
    <property type="evidence" value="ECO:0007669"/>
    <property type="project" value="UniProtKB-SubCell"/>
</dbReference>
<dbReference type="Proteomes" id="UP000029413">
    <property type="component" value="Chromosome 3"/>
</dbReference>
<evidence type="ECO:0000256" key="9">
    <source>
        <dbReference type="ARBA" id="ARBA00023136"/>
    </source>
</evidence>
<evidence type="ECO:0000256" key="8">
    <source>
        <dbReference type="ARBA" id="ARBA00023114"/>
    </source>
</evidence>
<dbReference type="PANTHER" id="PTHR34501">
    <property type="entry name" value="PROTEIN YDDL-RELATED"/>
    <property type="match status" value="1"/>
</dbReference>
<evidence type="ECO:0000256" key="1">
    <source>
        <dbReference type="ARBA" id="ARBA00004571"/>
    </source>
</evidence>
<dbReference type="InterPro" id="IPR050298">
    <property type="entry name" value="Gram-neg_bact_OMP"/>
</dbReference>
<dbReference type="InterPro" id="IPR033900">
    <property type="entry name" value="Gram_neg_porin_domain"/>
</dbReference>
<evidence type="ECO:0000313" key="13">
    <source>
        <dbReference type="EMBL" id="AIO30703.1"/>
    </source>
</evidence>
<proteinExistence type="predicted"/>
<dbReference type="GO" id="GO:0046930">
    <property type="term" value="C:pore complex"/>
    <property type="evidence" value="ECO:0007669"/>
    <property type="project" value="UniProtKB-KW"/>
</dbReference>
<keyword evidence="3" id="KW-0813">Transport</keyword>
<evidence type="ECO:0000256" key="7">
    <source>
        <dbReference type="ARBA" id="ARBA00023065"/>
    </source>
</evidence>
<dbReference type="AlphaFoldDB" id="A0AAN0RNG0"/>
<evidence type="ECO:0000256" key="11">
    <source>
        <dbReference type="SAM" id="SignalP"/>
    </source>
</evidence>
<accession>A0AAN0RNG0</accession>
<comment type="subcellular location">
    <subcellularLocation>
        <location evidence="1">Cell outer membrane</location>
        <topology evidence="1">Multi-pass membrane protein</topology>
    </subcellularLocation>
</comment>
<keyword evidence="6 11" id="KW-0732">Signal</keyword>
<feature type="domain" description="Porin" evidence="12">
    <location>
        <begin position="10"/>
        <end position="311"/>
    </location>
</feature>
<dbReference type="Gene3D" id="2.40.160.10">
    <property type="entry name" value="Porin"/>
    <property type="match status" value="1"/>
</dbReference>
<keyword evidence="14" id="KW-1185">Reference proteome</keyword>
<reference evidence="13 14" key="1">
    <citation type="submission" date="2014-05" db="EMBL/GenBank/DDBJ databases">
        <authorList>
            <person name="Bishop-Lilly K.A."/>
            <person name="Broomall S.M."/>
            <person name="Chain P.S."/>
            <person name="Chertkov O."/>
            <person name="Coyne S.R."/>
            <person name="Daligault H.E."/>
            <person name="Davenport K.W."/>
            <person name="Erkkila T."/>
            <person name="Frey K.G."/>
            <person name="Gibbons H.S."/>
            <person name="Gu W."/>
            <person name="Jaissle J."/>
            <person name="Johnson S.L."/>
            <person name="Koroleva G.I."/>
            <person name="Ladner J.T."/>
            <person name="Lo C.-C."/>
            <person name="Minogue T.D."/>
            <person name="Munk C."/>
            <person name="Palacios G.F."/>
            <person name="Redden C.L."/>
            <person name="Rosenzweig C.N."/>
            <person name="Scholz M.B."/>
            <person name="Teshima H."/>
            <person name="Xu Y."/>
        </authorList>
    </citation>
    <scope>NUCLEOTIDE SEQUENCE [LARGE SCALE GENOMIC DNA]</scope>
    <source>
        <strain evidence="13 14">DDS 22E-1</strain>
    </source>
</reference>
<dbReference type="Pfam" id="PF13609">
    <property type="entry name" value="Porin_4"/>
    <property type="match status" value="1"/>
</dbReference>
<dbReference type="InterPro" id="IPR023614">
    <property type="entry name" value="Porin_dom_sf"/>
</dbReference>
<dbReference type="EMBL" id="CP007782">
    <property type="protein sequence ID" value="AIO30703.1"/>
    <property type="molecule type" value="Genomic_DNA"/>
</dbReference>
<feature type="signal peptide" evidence="11">
    <location>
        <begin position="1"/>
        <end position="20"/>
    </location>
</feature>
<evidence type="ECO:0000313" key="14">
    <source>
        <dbReference type="Proteomes" id="UP000029413"/>
    </source>
</evidence>